<feature type="transmembrane region" description="Helical" evidence="8">
    <location>
        <begin position="7"/>
        <end position="25"/>
    </location>
</feature>
<evidence type="ECO:0000256" key="8">
    <source>
        <dbReference type="SAM" id="Phobius"/>
    </source>
</evidence>
<keyword evidence="5 8" id="KW-0812">Transmembrane</keyword>
<dbReference type="Proteomes" id="UP000033070">
    <property type="component" value="Chromosome"/>
</dbReference>
<dbReference type="GO" id="GO:0005886">
    <property type="term" value="C:plasma membrane"/>
    <property type="evidence" value="ECO:0007669"/>
    <property type="project" value="UniProtKB-SubCell"/>
</dbReference>
<evidence type="ECO:0000313" key="10">
    <source>
        <dbReference type="Proteomes" id="UP000033070"/>
    </source>
</evidence>
<feature type="transmembrane region" description="Helical" evidence="8">
    <location>
        <begin position="344"/>
        <end position="363"/>
    </location>
</feature>
<dbReference type="RefSeq" id="WP_062627263.1">
    <property type="nucleotide sequence ID" value="NZ_AP018738.1"/>
</dbReference>
<keyword evidence="4 9" id="KW-0808">Transferase</keyword>
<evidence type="ECO:0000256" key="1">
    <source>
        <dbReference type="ARBA" id="ARBA00004651"/>
    </source>
</evidence>
<sequence length="463" mass="52207">MLETRKLWMLYVLGGLVMLLSLTFHPVGEEAIYPISTLEMWQQNVWLIQLLYGGNVLHNPLLNWLMVPVAQLLGWTKVLVAARIVTIIATLATGVVLAWLVWHLSRERVLAALSALSFLSFFDVLCYHGWLGYADPTFGFFIFSAVATLWVATQENRRWLLLVSVIAINLGFLAKAQTAYVFYATAIFVLLFRRDARAFLLHPLSVVLLLMAFSFPFAWYGLLPSGHAQGGRMADEILAKLAGIGLLDYLRKLVAYPLEVLLGLFPVAWLAAWLLFRQRTQLLRSAPAWLHTGGWMALFMLLPYWLAPQSGIRYLIPAYPIFALFAAGIVWQAGPDWLERSRRWILFVLGLQALLFTVLFPYYQDHYRGKNYLDTAQDVLLLTQGHALYSNDSTASGLNVVMYLDVLRYPQQAVQFPPAQWTDGYALARTTDATLGRVVKTYRLGADDVVLHCRGGACPSKSD</sequence>
<protein>
    <submittedName>
        <fullName evidence="9">Glycosyl transferase</fullName>
    </submittedName>
</protein>
<keyword evidence="10" id="KW-1185">Reference proteome</keyword>
<feature type="transmembrane region" description="Helical" evidence="8">
    <location>
        <begin position="288"/>
        <end position="306"/>
    </location>
</feature>
<evidence type="ECO:0000256" key="7">
    <source>
        <dbReference type="ARBA" id="ARBA00023136"/>
    </source>
</evidence>
<dbReference type="AlphaFoldDB" id="A0A2Z6G804"/>
<dbReference type="OrthoDB" id="9124490at2"/>
<dbReference type="GO" id="GO:0016763">
    <property type="term" value="F:pentosyltransferase activity"/>
    <property type="evidence" value="ECO:0007669"/>
    <property type="project" value="TreeGrafter"/>
</dbReference>
<dbReference type="STRING" id="1188319.OYT1_02155"/>
<organism evidence="9 10">
    <name type="scientific">Ferriphaselus amnicola</name>
    <dbReference type="NCBI Taxonomy" id="1188319"/>
    <lineage>
        <taxon>Bacteria</taxon>
        <taxon>Pseudomonadati</taxon>
        <taxon>Pseudomonadota</taxon>
        <taxon>Betaproteobacteria</taxon>
        <taxon>Nitrosomonadales</taxon>
        <taxon>Gallionellaceae</taxon>
        <taxon>Ferriphaselus</taxon>
    </lineage>
</organism>
<feature type="transmembrane region" description="Helical" evidence="8">
    <location>
        <begin position="78"/>
        <end position="102"/>
    </location>
</feature>
<comment type="subcellular location">
    <subcellularLocation>
        <location evidence="1">Cell membrane</location>
        <topology evidence="1">Multi-pass membrane protein</topology>
    </subcellularLocation>
</comment>
<accession>A0A2Z6G804</accession>
<keyword evidence="7 8" id="KW-0472">Membrane</keyword>
<feature type="transmembrane region" description="Helical" evidence="8">
    <location>
        <begin position="312"/>
        <end position="332"/>
    </location>
</feature>
<evidence type="ECO:0000256" key="2">
    <source>
        <dbReference type="ARBA" id="ARBA00022475"/>
    </source>
</evidence>
<keyword evidence="2" id="KW-1003">Cell membrane</keyword>
<feature type="transmembrane region" description="Helical" evidence="8">
    <location>
        <begin position="45"/>
        <end position="66"/>
    </location>
</feature>
<feature type="transmembrane region" description="Helical" evidence="8">
    <location>
        <begin position="137"/>
        <end position="153"/>
    </location>
</feature>
<dbReference type="EMBL" id="AP018738">
    <property type="protein sequence ID" value="BBE49591.1"/>
    <property type="molecule type" value="Genomic_DNA"/>
</dbReference>
<keyword evidence="3" id="KW-0328">Glycosyltransferase</keyword>
<evidence type="ECO:0000313" key="9">
    <source>
        <dbReference type="EMBL" id="BBE49591.1"/>
    </source>
</evidence>
<keyword evidence="6 8" id="KW-1133">Transmembrane helix</keyword>
<feature type="transmembrane region" description="Helical" evidence="8">
    <location>
        <begin position="199"/>
        <end position="222"/>
    </location>
</feature>
<evidence type="ECO:0000256" key="3">
    <source>
        <dbReference type="ARBA" id="ARBA00022676"/>
    </source>
</evidence>
<feature type="transmembrane region" description="Helical" evidence="8">
    <location>
        <begin position="254"/>
        <end position="276"/>
    </location>
</feature>
<dbReference type="PANTHER" id="PTHR33908:SF3">
    <property type="entry name" value="UNDECAPRENYL PHOSPHATE-ALPHA-4-AMINO-4-DEOXY-L-ARABINOSE ARABINOSYL TRANSFERASE"/>
    <property type="match status" value="1"/>
</dbReference>
<feature type="transmembrane region" description="Helical" evidence="8">
    <location>
        <begin position="159"/>
        <end position="192"/>
    </location>
</feature>
<dbReference type="PANTHER" id="PTHR33908">
    <property type="entry name" value="MANNOSYLTRANSFERASE YKCB-RELATED"/>
    <property type="match status" value="1"/>
</dbReference>
<dbReference type="GO" id="GO:0009103">
    <property type="term" value="P:lipopolysaccharide biosynthetic process"/>
    <property type="evidence" value="ECO:0007669"/>
    <property type="project" value="UniProtKB-ARBA"/>
</dbReference>
<reference evidence="9 10" key="1">
    <citation type="submission" date="2018-06" db="EMBL/GenBank/DDBJ databases">
        <title>OYT1 Genome Sequencing.</title>
        <authorList>
            <person name="Kato S."/>
            <person name="Itoh T."/>
            <person name="Ohkuma M."/>
        </authorList>
    </citation>
    <scope>NUCLEOTIDE SEQUENCE [LARGE SCALE GENOMIC DNA]</scope>
    <source>
        <strain evidence="9 10">OYT1</strain>
    </source>
</reference>
<dbReference type="GO" id="GO:0010041">
    <property type="term" value="P:response to iron(III) ion"/>
    <property type="evidence" value="ECO:0007669"/>
    <property type="project" value="TreeGrafter"/>
</dbReference>
<evidence type="ECO:0000256" key="6">
    <source>
        <dbReference type="ARBA" id="ARBA00022989"/>
    </source>
</evidence>
<gene>
    <name evidence="9" type="ORF">OYT1_ch0014</name>
</gene>
<dbReference type="InterPro" id="IPR050297">
    <property type="entry name" value="LipidA_mod_glycosyltrf_83"/>
</dbReference>
<evidence type="ECO:0000256" key="5">
    <source>
        <dbReference type="ARBA" id="ARBA00022692"/>
    </source>
</evidence>
<dbReference type="KEGG" id="fam:OYT1_ch0014"/>
<name>A0A2Z6G804_9PROT</name>
<evidence type="ECO:0000256" key="4">
    <source>
        <dbReference type="ARBA" id="ARBA00022679"/>
    </source>
</evidence>
<proteinExistence type="predicted"/>